<gene>
    <name evidence="1" type="ORF">D3272_02425</name>
</gene>
<accession>A0A4Q2RG90</accession>
<dbReference type="EMBL" id="QYBC01000002">
    <property type="protein sequence ID" value="RYB06963.1"/>
    <property type="molecule type" value="Genomic_DNA"/>
</dbReference>
<reference evidence="1 2" key="2">
    <citation type="submission" date="2019-02" db="EMBL/GenBank/DDBJ databases">
        <title>'Lichenibacterium ramalinii' gen. nov. sp. nov., 'Lichenibacterium minor' gen. nov. sp. nov.</title>
        <authorList>
            <person name="Pankratov T."/>
        </authorList>
    </citation>
    <scope>NUCLEOTIDE SEQUENCE [LARGE SCALE GENOMIC DNA]</scope>
    <source>
        <strain evidence="1 2">RmlP001</strain>
    </source>
</reference>
<organism evidence="1 2">
    <name type="scientific">Lichenibacterium ramalinae</name>
    <dbReference type="NCBI Taxonomy" id="2316527"/>
    <lineage>
        <taxon>Bacteria</taxon>
        <taxon>Pseudomonadati</taxon>
        <taxon>Pseudomonadota</taxon>
        <taxon>Alphaproteobacteria</taxon>
        <taxon>Hyphomicrobiales</taxon>
        <taxon>Lichenihabitantaceae</taxon>
        <taxon>Lichenibacterium</taxon>
    </lineage>
</organism>
<comment type="caution">
    <text evidence="1">The sequence shown here is derived from an EMBL/GenBank/DDBJ whole genome shotgun (WGS) entry which is preliminary data.</text>
</comment>
<evidence type="ECO:0000313" key="1">
    <source>
        <dbReference type="EMBL" id="RYB06963.1"/>
    </source>
</evidence>
<evidence type="ECO:0000313" key="2">
    <source>
        <dbReference type="Proteomes" id="UP000289411"/>
    </source>
</evidence>
<reference evidence="1 2" key="1">
    <citation type="submission" date="2018-09" db="EMBL/GenBank/DDBJ databases">
        <authorList>
            <person name="Grouzdev D.S."/>
            <person name="Krutkina M.S."/>
        </authorList>
    </citation>
    <scope>NUCLEOTIDE SEQUENCE [LARGE SCALE GENOMIC DNA]</scope>
    <source>
        <strain evidence="1 2">RmlP001</strain>
    </source>
</reference>
<keyword evidence="2" id="KW-1185">Reference proteome</keyword>
<sequence length="92" mass="9653">MLGASPAAARPPIAIPPQLRLSAMQCLAEGVRLCPKALTAKDHDLACILSKRHLLSAPCRALSDQALGLLRGGDLHLDLRGSKPRGTVSPAR</sequence>
<proteinExistence type="predicted"/>
<dbReference type="Proteomes" id="UP000289411">
    <property type="component" value="Unassembled WGS sequence"/>
</dbReference>
<protein>
    <submittedName>
        <fullName evidence="1">Uncharacterized protein</fullName>
    </submittedName>
</protein>
<dbReference type="AlphaFoldDB" id="A0A4Q2RG90"/>
<name>A0A4Q2RG90_9HYPH</name>